<dbReference type="CDD" id="cd02966">
    <property type="entry name" value="TlpA_like_family"/>
    <property type="match status" value="1"/>
</dbReference>
<keyword evidence="3" id="KW-0812">Transmembrane</keyword>
<evidence type="ECO:0000256" key="4">
    <source>
        <dbReference type="ARBA" id="ARBA00023157"/>
    </source>
</evidence>
<dbReference type="PANTHER" id="PTHR42852">
    <property type="entry name" value="THIOL:DISULFIDE INTERCHANGE PROTEIN DSBE"/>
    <property type="match status" value="1"/>
</dbReference>
<dbReference type="PANTHER" id="PTHR42852:SF6">
    <property type="entry name" value="THIOL:DISULFIDE INTERCHANGE PROTEIN DSBE"/>
    <property type="match status" value="1"/>
</dbReference>
<evidence type="ECO:0000313" key="10">
    <source>
        <dbReference type="Proteomes" id="UP000095645"/>
    </source>
</evidence>
<keyword evidence="3" id="KW-0735">Signal-anchor</keyword>
<name>A0A174BHG2_9FIRM</name>
<dbReference type="Gene3D" id="3.40.30.10">
    <property type="entry name" value="Glutaredoxin"/>
    <property type="match status" value="1"/>
</dbReference>
<keyword evidence="2" id="KW-0201">Cytochrome c-type biogenesis</keyword>
<dbReference type="GO" id="GO:0017004">
    <property type="term" value="P:cytochrome complex assembly"/>
    <property type="evidence" value="ECO:0007669"/>
    <property type="project" value="UniProtKB-KW"/>
</dbReference>
<accession>A0A174BHG2</accession>
<dbReference type="AlphaFoldDB" id="A0A174BHG2"/>
<dbReference type="GO" id="GO:0016491">
    <property type="term" value="F:oxidoreductase activity"/>
    <property type="evidence" value="ECO:0007669"/>
    <property type="project" value="InterPro"/>
</dbReference>
<dbReference type="SUPFAM" id="SSF52833">
    <property type="entry name" value="Thioredoxin-like"/>
    <property type="match status" value="1"/>
</dbReference>
<reference evidence="10 11" key="1">
    <citation type="submission" date="2015-09" db="EMBL/GenBank/DDBJ databases">
        <authorList>
            <consortium name="Pathogen Informatics"/>
        </authorList>
    </citation>
    <scope>NUCLEOTIDE SEQUENCE [LARGE SCALE GENOMIC DNA]</scope>
    <source>
        <strain evidence="8 10">2789STDY5834861</strain>
        <strain evidence="9 11">2789STDY5834957</strain>
    </source>
</reference>
<feature type="domain" description="Thioredoxin" evidence="7">
    <location>
        <begin position="243"/>
        <end position="394"/>
    </location>
</feature>
<evidence type="ECO:0000256" key="5">
    <source>
        <dbReference type="ARBA" id="ARBA00023284"/>
    </source>
</evidence>
<feature type="signal peptide" evidence="6">
    <location>
        <begin position="1"/>
        <end position="30"/>
    </location>
</feature>
<evidence type="ECO:0000259" key="7">
    <source>
        <dbReference type="PROSITE" id="PS51352"/>
    </source>
</evidence>
<dbReference type="Pfam" id="PF08534">
    <property type="entry name" value="Redoxin"/>
    <property type="match status" value="1"/>
</dbReference>
<comment type="subcellular location">
    <subcellularLocation>
        <location evidence="1">Cell envelope</location>
    </subcellularLocation>
</comment>
<evidence type="ECO:0000313" key="9">
    <source>
        <dbReference type="EMBL" id="CUQ25891.1"/>
    </source>
</evidence>
<evidence type="ECO:0000256" key="6">
    <source>
        <dbReference type="SAM" id="SignalP"/>
    </source>
</evidence>
<evidence type="ECO:0000256" key="3">
    <source>
        <dbReference type="ARBA" id="ARBA00022968"/>
    </source>
</evidence>
<dbReference type="GO" id="GO:0030313">
    <property type="term" value="C:cell envelope"/>
    <property type="evidence" value="ECO:0007669"/>
    <property type="project" value="UniProtKB-SubCell"/>
</dbReference>
<keyword evidence="6" id="KW-0732">Signal</keyword>
<dbReference type="InterPro" id="IPR050553">
    <property type="entry name" value="Thioredoxin_ResA/DsbE_sf"/>
</dbReference>
<protein>
    <submittedName>
        <fullName evidence="8">Thiol-disulfide oxidoreductase</fullName>
    </submittedName>
</protein>
<proteinExistence type="predicted"/>
<evidence type="ECO:0000256" key="2">
    <source>
        <dbReference type="ARBA" id="ARBA00022748"/>
    </source>
</evidence>
<sequence length="400" mass="43730">MKNRRMRLMAIFAAGVLSVTSMGGIVTAHAEETLSVPAEEAGAGAVQMDGKDAQAAEDGSVAASEGLIAGSFKPSEIAQPAQDTYEYPFLGMKLGISKDLKEQMEKKNISMFTDERWNDNADAVTYATASWCTLTDEQKDAEVDKMGTGYDDWLKSLSRVGVIGMYDEESQKDLDTITGCTEHKELGTSSDGKYKYYLSTNKDADADLLKDVEGIEVTLTEMTPFQMLSAFDQPQDTSDSTEAAEGTNVGKFETTGVDGKTYTQDIFSKYDLTMVNIFTTWCSPCVNEIPDLEKLYQEMKDKGVGVVGVTLDTVGSDGKQDEEAVKKAQVLQEKTKASYPFLIPDSGMMNGRLNGISAFPETFFVDKNGNIVGETYSGSHSLDEWKEIVEKELENVTEGK</sequence>
<keyword evidence="4" id="KW-1015">Disulfide bond</keyword>
<dbReference type="Proteomes" id="UP000095645">
    <property type="component" value="Unassembled WGS sequence"/>
</dbReference>
<dbReference type="InterPro" id="IPR013740">
    <property type="entry name" value="Redoxin"/>
</dbReference>
<dbReference type="InterPro" id="IPR036249">
    <property type="entry name" value="Thioredoxin-like_sf"/>
</dbReference>
<dbReference type="PROSITE" id="PS51352">
    <property type="entry name" value="THIOREDOXIN_2"/>
    <property type="match status" value="1"/>
</dbReference>
<organism evidence="8 10">
    <name type="scientific">Blautia obeum</name>
    <dbReference type="NCBI Taxonomy" id="40520"/>
    <lineage>
        <taxon>Bacteria</taxon>
        <taxon>Bacillati</taxon>
        <taxon>Bacillota</taxon>
        <taxon>Clostridia</taxon>
        <taxon>Lachnospirales</taxon>
        <taxon>Lachnospiraceae</taxon>
        <taxon>Blautia</taxon>
    </lineage>
</organism>
<evidence type="ECO:0000313" key="11">
    <source>
        <dbReference type="Proteomes" id="UP000095762"/>
    </source>
</evidence>
<keyword evidence="5" id="KW-0676">Redox-active center</keyword>
<dbReference type="EMBL" id="CYZP01000012">
    <property type="protein sequence ID" value="CUN99180.1"/>
    <property type="molecule type" value="Genomic_DNA"/>
</dbReference>
<dbReference type="Proteomes" id="UP000095762">
    <property type="component" value="Unassembled WGS sequence"/>
</dbReference>
<dbReference type="InterPro" id="IPR013766">
    <property type="entry name" value="Thioredoxin_domain"/>
</dbReference>
<feature type="chain" id="PRO_5014250999" evidence="6">
    <location>
        <begin position="31"/>
        <end position="400"/>
    </location>
</feature>
<evidence type="ECO:0000256" key="1">
    <source>
        <dbReference type="ARBA" id="ARBA00004196"/>
    </source>
</evidence>
<dbReference type="RefSeq" id="WP_020993243.1">
    <property type="nucleotide sequence ID" value="NZ_CYZP01000012.1"/>
</dbReference>
<dbReference type="EMBL" id="CZBP01000024">
    <property type="protein sequence ID" value="CUQ25891.1"/>
    <property type="molecule type" value="Genomic_DNA"/>
</dbReference>
<evidence type="ECO:0000313" key="8">
    <source>
        <dbReference type="EMBL" id="CUN99180.1"/>
    </source>
</evidence>
<gene>
    <name evidence="8" type="ORF">ERS852476_01593</name>
    <name evidence="9" type="ORF">ERS852569_02718</name>
</gene>